<evidence type="ECO:0000256" key="5">
    <source>
        <dbReference type="SAM" id="Coils"/>
    </source>
</evidence>
<evidence type="ECO:0000313" key="8">
    <source>
        <dbReference type="EnsemblPlants" id="AES71604"/>
    </source>
</evidence>
<evidence type="ECO:0000256" key="3">
    <source>
        <dbReference type="ARBA" id="ARBA00022821"/>
    </source>
</evidence>
<evidence type="ECO:0000256" key="4">
    <source>
        <dbReference type="ARBA" id="ARBA00023027"/>
    </source>
</evidence>
<dbReference type="InterPro" id="IPR058192">
    <property type="entry name" value="WHD_ROQ1-like"/>
</dbReference>
<dbReference type="Gene3D" id="3.80.10.10">
    <property type="entry name" value="Ribonuclease Inhibitor"/>
    <property type="match status" value="2"/>
</dbReference>
<dbReference type="PROSITE" id="PS50104">
    <property type="entry name" value="TIR"/>
    <property type="match status" value="1"/>
</dbReference>
<dbReference type="SUPFAM" id="SSF46785">
    <property type="entry name" value="Winged helix' DNA-binding domain"/>
    <property type="match status" value="1"/>
</dbReference>
<dbReference type="GO" id="GO:0007165">
    <property type="term" value="P:signal transduction"/>
    <property type="evidence" value="ECO:0007669"/>
    <property type="project" value="InterPro"/>
</dbReference>
<evidence type="ECO:0000256" key="2">
    <source>
        <dbReference type="ARBA" id="ARBA00022737"/>
    </source>
</evidence>
<dbReference type="InterPro" id="IPR027417">
    <property type="entry name" value="P-loop_NTPase"/>
</dbReference>
<feature type="coiled-coil region" evidence="5">
    <location>
        <begin position="194"/>
        <end position="221"/>
    </location>
</feature>
<evidence type="ECO:0000313" key="9">
    <source>
        <dbReference type="Proteomes" id="UP000002051"/>
    </source>
</evidence>
<dbReference type="PANTHER" id="PTHR11017:SF243">
    <property type="entry name" value="ADP-RIBOSYL CYCLASE_CYCLIC ADP-RIBOSE HYDROLASE"/>
    <property type="match status" value="1"/>
</dbReference>
<dbReference type="InterPro" id="IPR036390">
    <property type="entry name" value="WH_DNA-bd_sf"/>
</dbReference>
<dbReference type="Pfam" id="PF07725">
    <property type="entry name" value="LRR_3"/>
    <property type="match status" value="1"/>
</dbReference>
<evidence type="ECO:0000259" key="6">
    <source>
        <dbReference type="PROSITE" id="PS50104"/>
    </source>
</evidence>
<keyword evidence="4" id="KW-0520">NAD</keyword>
<dbReference type="InterPro" id="IPR044974">
    <property type="entry name" value="Disease_R_plants"/>
</dbReference>
<dbReference type="Pfam" id="PF00931">
    <property type="entry name" value="NB-ARC"/>
    <property type="match status" value="1"/>
</dbReference>
<dbReference type="FunFam" id="3.40.50.10140:FF:000007">
    <property type="entry name" value="Disease resistance protein (TIR-NBS-LRR class)"/>
    <property type="match status" value="1"/>
</dbReference>
<dbReference type="Pfam" id="PF01582">
    <property type="entry name" value="TIR"/>
    <property type="match status" value="1"/>
</dbReference>
<sequence length="1133" mass="128766">MTATSNDFLGSDLFMLDRMNELRKVVEEPGENGIDATYKEAKKKDYKALFCCGYCKALLTMAMQLSIGSSSSSFARVVTPKEFDVFISFRGEDTRRNFTSHLYEALSKKVITFIDDNELEKGDEISSALIKAIEKSSASIVIFSKDYASSKWCLNELVKILECKKDNGQIVIPVFYEIDPSHVRNQKGSYMLAFEKHEQDLKQSKDKLQKWKDALTEAANLAGWYSQNYKNDSIFIKYIIEDVLKKLNLRHPFEVNGHLFGIEEKYEEVKSLLKIGSNDVRGLGLWGMGGIGKTTLAKHLYSKLCSQFDHHCLLENVSEESTRCGLKGVRNQLFSKLLELRPDAPNLETTISMRRLVCKKSLIVLDDVATLEQAENLNIVNNCLGPGSRVIVTTRDKQVCSQFNKCAIYEVKRLNKDESLEVFCLEAFREKYPKIGYGDLSKRAIGYCGGNPLGLKVLGTNFRTKSKEVWESELEKLKKIPNRRIHDVLKLSFDGLDCTQQDIFLDIVCFFFLGKYIDRDFLTTLSDASNFFAESGIEVLSNKALIVFRICNLIDMHDLLVEMGREIVKQQSPKNPGSRSRLWDPMEVCDTLKYKKGTEVVEVIIFDISEIRDLYLTSDSFKSMTNLRCLHIFNKMQLPDEGKHYNVHFLQGLEWLSDKLRHLYWVGFPLESLPSTFSAEWLVRLEMRGSKLKKLWDGIQKLGNLKSIDLCYSKDLIEMPDLSRAPKLSLVSLDFCESLSKLHPSILTAPKLEALLLRGCKNIESLKTNISSKSLRRLDLTDCSSLVEFSMMSEKMEELSLIQTFKLECWSFMFCKSSGQIRPSCLSLSRCKKLNIIGSKLSNDLMDLELVGCPQINTSNLSLILDELRCLRELNLSSCSNLEALPENIQNNSKLAVLNLDECRKLKSLPKLPASLTELRAINCTDLDIDSIQRPMLENILHKLHTIDNEGDRILDTNFGFTFLPGDHVPDKFGFLTRESSIVIPLDPKCKLSALIFCIILSGRYGDYYESVCCDCFQNGKIIFNWDQVVSAEMLTEDHVLLSSFTEIWCFERLDWTMNESEGDHCSISCEFMCRANEAEEWSTDGIKGCGVLPVYSLESESVELQPIVQVSDGLQHREIGAEVGNDCGFFLV</sequence>
<name>G7J6M2_MEDTR</name>
<protein>
    <submittedName>
        <fullName evidence="7">Disease resistance protein (TIR-NBS-LRR class), putative</fullName>
    </submittedName>
</protein>
<dbReference type="InterPro" id="IPR011713">
    <property type="entry name" value="Leu-rich_rpt_3"/>
</dbReference>
<dbReference type="GO" id="GO:0043531">
    <property type="term" value="F:ADP binding"/>
    <property type="evidence" value="ECO:0007669"/>
    <property type="project" value="InterPro"/>
</dbReference>
<keyword evidence="5" id="KW-0175">Coiled coil</keyword>
<dbReference type="InterPro" id="IPR032675">
    <property type="entry name" value="LRR_dom_sf"/>
</dbReference>
<dbReference type="HOGENOM" id="CLU_001561_0_2_1"/>
<dbReference type="EnsemblPlants" id="AES71604">
    <property type="protein sequence ID" value="AES71604"/>
    <property type="gene ID" value="MTR_3g079790"/>
</dbReference>
<reference evidence="7 9" key="1">
    <citation type="journal article" date="2011" name="Nature">
        <title>The Medicago genome provides insight into the evolution of rhizobial symbioses.</title>
        <authorList>
            <person name="Young N.D."/>
            <person name="Debelle F."/>
            <person name="Oldroyd G.E."/>
            <person name="Geurts R."/>
            <person name="Cannon S.B."/>
            <person name="Udvardi M.K."/>
            <person name="Benedito V.A."/>
            <person name="Mayer K.F."/>
            <person name="Gouzy J."/>
            <person name="Schoof H."/>
            <person name="Van de Peer Y."/>
            <person name="Proost S."/>
            <person name="Cook D.R."/>
            <person name="Meyers B.C."/>
            <person name="Spannagl M."/>
            <person name="Cheung F."/>
            <person name="De Mita S."/>
            <person name="Krishnakumar V."/>
            <person name="Gundlach H."/>
            <person name="Zhou S."/>
            <person name="Mudge J."/>
            <person name="Bharti A.K."/>
            <person name="Murray J.D."/>
            <person name="Naoumkina M.A."/>
            <person name="Rosen B."/>
            <person name="Silverstein K.A."/>
            <person name="Tang H."/>
            <person name="Rombauts S."/>
            <person name="Zhao P.X."/>
            <person name="Zhou P."/>
            <person name="Barbe V."/>
            <person name="Bardou P."/>
            <person name="Bechner M."/>
            <person name="Bellec A."/>
            <person name="Berger A."/>
            <person name="Berges H."/>
            <person name="Bidwell S."/>
            <person name="Bisseling T."/>
            <person name="Choisne N."/>
            <person name="Couloux A."/>
            <person name="Denny R."/>
            <person name="Deshpande S."/>
            <person name="Dai X."/>
            <person name="Doyle J.J."/>
            <person name="Dudez A.M."/>
            <person name="Farmer A.D."/>
            <person name="Fouteau S."/>
            <person name="Franken C."/>
            <person name="Gibelin C."/>
            <person name="Gish J."/>
            <person name="Goldstein S."/>
            <person name="Gonzalez A.J."/>
            <person name="Green P.J."/>
            <person name="Hallab A."/>
            <person name="Hartog M."/>
            <person name="Hua A."/>
            <person name="Humphray S.J."/>
            <person name="Jeong D.H."/>
            <person name="Jing Y."/>
            <person name="Jocker A."/>
            <person name="Kenton S.M."/>
            <person name="Kim D.J."/>
            <person name="Klee K."/>
            <person name="Lai H."/>
            <person name="Lang C."/>
            <person name="Lin S."/>
            <person name="Macmil S.L."/>
            <person name="Magdelenat G."/>
            <person name="Matthews L."/>
            <person name="McCorrison J."/>
            <person name="Monaghan E.L."/>
            <person name="Mun J.H."/>
            <person name="Najar F.Z."/>
            <person name="Nicholson C."/>
            <person name="Noirot C."/>
            <person name="O'Bleness M."/>
            <person name="Paule C.R."/>
            <person name="Poulain J."/>
            <person name="Prion F."/>
            <person name="Qin B."/>
            <person name="Qu C."/>
            <person name="Retzel E.F."/>
            <person name="Riddle C."/>
            <person name="Sallet E."/>
            <person name="Samain S."/>
            <person name="Samson N."/>
            <person name="Sanders I."/>
            <person name="Saurat O."/>
            <person name="Scarpelli C."/>
            <person name="Schiex T."/>
            <person name="Segurens B."/>
            <person name="Severin A.J."/>
            <person name="Sherrier D.J."/>
            <person name="Shi R."/>
            <person name="Sims S."/>
            <person name="Singer S.R."/>
            <person name="Sinharoy S."/>
            <person name="Sterck L."/>
            <person name="Viollet A."/>
            <person name="Wang B.B."/>
            <person name="Wang K."/>
            <person name="Wang M."/>
            <person name="Wang X."/>
            <person name="Warfsmann J."/>
            <person name="Weissenbach J."/>
            <person name="White D.D."/>
            <person name="White J.D."/>
            <person name="Wiley G.B."/>
            <person name="Wincker P."/>
            <person name="Xing Y."/>
            <person name="Yang L."/>
            <person name="Yao Z."/>
            <person name="Ying F."/>
            <person name="Zhai J."/>
            <person name="Zhou L."/>
            <person name="Zuber A."/>
            <person name="Denarie J."/>
            <person name="Dixon R.A."/>
            <person name="May G.D."/>
            <person name="Schwartz D.C."/>
            <person name="Rogers J."/>
            <person name="Quetier F."/>
            <person name="Town C.D."/>
            <person name="Roe B.A."/>
        </authorList>
    </citation>
    <scope>NUCLEOTIDE SEQUENCE [LARGE SCALE GENOMIC DNA]</scope>
    <source>
        <strain evidence="7">A17</strain>
        <strain evidence="8 9">cv. Jemalong A17</strain>
    </source>
</reference>
<keyword evidence="3" id="KW-0611">Plant defense</keyword>
<accession>G7J6M2</accession>
<keyword evidence="9" id="KW-1185">Reference proteome</keyword>
<dbReference type="InterPro" id="IPR000157">
    <property type="entry name" value="TIR_dom"/>
</dbReference>
<evidence type="ECO:0000313" key="7">
    <source>
        <dbReference type="EMBL" id="AES71604.1"/>
    </source>
</evidence>
<dbReference type="SMART" id="SM00255">
    <property type="entry name" value="TIR"/>
    <property type="match status" value="1"/>
</dbReference>
<dbReference type="SUPFAM" id="SSF52200">
    <property type="entry name" value="Toll/Interleukin receptor TIR domain"/>
    <property type="match status" value="1"/>
</dbReference>
<dbReference type="Gene3D" id="3.40.50.300">
    <property type="entry name" value="P-loop containing nucleotide triphosphate hydrolases"/>
    <property type="match status" value="1"/>
</dbReference>
<dbReference type="SUPFAM" id="SSF52540">
    <property type="entry name" value="P-loop containing nucleoside triphosphate hydrolases"/>
    <property type="match status" value="1"/>
</dbReference>
<feature type="domain" description="TIR" evidence="6">
    <location>
        <begin position="81"/>
        <end position="247"/>
    </location>
</feature>
<dbReference type="SUPFAM" id="SSF52058">
    <property type="entry name" value="L domain-like"/>
    <property type="match status" value="1"/>
</dbReference>
<dbReference type="Pfam" id="PF23282">
    <property type="entry name" value="WHD_ROQ1"/>
    <property type="match status" value="1"/>
</dbReference>
<dbReference type="AlphaFoldDB" id="G7J6M2"/>
<evidence type="ECO:0000256" key="1">
    <source>
        <dbReference type="ARBA" id="ARBA00022614"/>
    </source>
</evidence>
<dbReference type="OMA" id="SQNICCE"/>
<reference evidence="7 9" key="2">
    <citation type="journal article" date="2014" name="BMC Genomics">
        <title>An improved genome release (version Mt4.0) for the model legume Medicago truncatula.</title>
        <authorList>
            <person name="Tang H."/>
            <person name="Krishnakumar V."/>
            <person name="Bidwell S."/>
            <person name="Rosen B."/>
            <person name="Chan A."/>
            <person name="Zhou S."/>
            <person name="Gentzbittel L."/>
            <person name="Childs K.L."/>
            <person name="Yandell M."/>
            <person name="Gundlach H."/>
            <person name="Mayer K.F."/>
            <person name="Schwartz D.C."/>
            <person name="Town C.D."/>
        </authorList>
    </citation>
    <scope>GENOME REANNOTATION</scope>
    <source>
        <strain evidence="8 9">cv. Jemalong A17</strain>
    </source>
</reference>
<gene>
    <name evidence="7" type="ordered locus">MTR_3g079790</name>
</gene>
<dbReference type="Gene3D" id="3.40.50.10140">
    <property type="entry name" value="Toll/interleukin-1 receptor homology (TIR) domain"/>
    <property type="match status" value="1"/>
</dbReference>
<dbReference type="eggNOG" id="ENOG502SI7S">
    <property type="taxonomic scope" value="Eukaryota"/>
</dbReference>
<organism evidence="7 9">
    <name type="scientific">Medicago truncatula</name>
    <name type="common">Barrel medic</name>
    <name type="synonym">Medicago tribuloides</name>
    <dbReference type="NCBI Taxonomy" id="3880"/>
    <lineage>
        <taxon>Eukaryota</taxon>
        <taxon>Viridiplantae</taxon>
        <taxon>Streptophyta</taxon>
        <taxon>Embryophyta</taxon>
        <taxon>Tracheophyta</taxon>
        <taxon>Spermatophyta</taxon>
        <taxon>Magnoliopsida</taxon>
        <taxon>eudicotyledons</taxon>
        <taxon>Gunneridae</taxon>
        <taxon>Pentapetalae</taxon>
        <taxon>rosids</taxon>
        <taxon>fabids</taxon>
        <taxon>Fabales</taxon>
        <taxon>Fabaceae</taxon>
        <taxon>Papilionoideae</taxon>
        <taxon>50 kb inversion clade</taxon>
        <taxon>NPAAA clade</taxon>
        <taxon>Hologalegina</taxon>
        <taxon>IRL clade</taxon>
        <taxon>Trifolieae</taxon>
        <taxon>Medicago</taxon>
    </lineage>
</organism>
<dbReference type="Gene3D" id="1.10.8.430">
    <property type="entry name" value="Helical domain of apoptotic protease-activating factors"/>
    <property type="match status" value="1"/>
</dbReference>
<dbReference type="PANTHER" id="PTHR11017">
    <property type="entry name" value="LEUCINE-RICH REPEAT-CONTAINING PROTEIN"/>
    <property type="match status" value="1"/>
</dbReference>
<dbReference type="InterPro" id="IPR042197">
    <property type="entry name" value="Apaf_helical"/>
</dbReference>
<reference evidence="8" key="3">
    <citation type="submission" date="2015-04" db="UniProtKB">
        <authorList>
            <consortium name="EnsemblPlants"/>
        </authorList>
    </citation>
    <scope>IDENTIFICATION</scope>
    <source>
        <strain evidence="8">cv. Jemalong A17</strain>
    </source>
</reference>
<keyword evidence="1" id="KW-0433">Leucine-rich repeat</keyword>
<dbReference type="GO" id="GO:0006952">
    <property type="term" value="P:defense response"/>
    <property type="evidence" value="ECO:0007669"/>
    <property type="project" value="UniProtKB-KW"/>
</dbReference>
<dbReference type="EMBL" id="CM001219">
    <property type="protein sequence ID" value="AES71604.1"/>
    <property type="molecule type" value="Genomic_DNA"/>
</dbReference>
<dbReference type="InterPro" id="IPR035897">
    <property type="entry name" value="Toll_tir_struct_dom_sf"/>
</dbReference>
<proteinExistence type="predicted"/>
<dbReference type="PaxDb" id="3880-AES71604"/>
<dbReference type="Proteomes" id="UP000002051">
    <property type="component" value="Chromosome 3"/>
</dbReference>
<dbReference type="PRINTS" id="PR00364">
    <property type="entry name" value="DISEASERSIST"/>
</dbReference>
<keyword evidence="2" id="KW-0677">Repeat</keyword>
<dbReference type="InterPro" id="IPR002182">
    <property type="entry name" value="NB-ARC"/>
</dbReference>